<keyword evidence="3" id="KW-0240">DNA-directed RNA polymerase</keyword>
<proteinExistence type="inferred from homology"/>
<dbReference type="InterPro" id="IPR014724">
    <property type="entry name" value="RNA_pol_RPB2_OB-fold"/>
</dbReference>
<dbReference type="EMBL" id="KV442134">
    <property type="protein sequence ID" value="OAQ22990.1"/>
    <property type="molecule type" value="Genomic_DNA"/>
</dbReference>
<dbReference type="InterPro" id="IPR007120">
    <property type="entry name" value="DNA-dir_RNAP_su2_dom"/>
</dbReference>
<dbReference type="Pfam" id="PF00562">
    <property type="entry name" value="RNA_pol_Rpb2_6"/>
    <property type="match status" value="2"/>
</dbReference>
<dbReference type="GO" id="GO:0000428">
    <property type="term" value="C:DNA-directed RNA polymerase complex"/>
    <property type="evidence" value="ECO:0007669"/>
    <property type="project" value="UniProtKB-KW"/>
</dbReference>
<evidence type="ECO:0000256" key="6">
    <source>
        <dbReference type="ARBA" id="ARBA00023163"/>
    </source>
</evidence>
<gene>
    <name evidence="8" type="ORF">K457DRAFT_51993</name>
</gene>
<dbReference type="GO" id="GO:0006351">
    <property type="term" value="P:DNA-templated transcription"/>
    <property type="evidence" value="ECO:0007669"/>
    <property type="project" value="InterPro"/>
</dbReference>
<evidence type="ECO:0000259" key="7">
    <source>
        <dbReference type="Pfam" id="PF00562"/>
    </source>
</evidence>
<dbReference type="InterPro" id="IPR037033">
    <property type="entry name" value="DNA-dir_RNAP_su2_hyb_sf"/>
</dbReference>
<evidence type="ECO:0000256" key="2">
    <source>
        <dbReference type="ARBA" id="ARBA00012418"/>
    </source>
</evidence>
<dbReference type="OrthoDB" id="2426160at2759"/>
<dbReference type="PANTHER" id="PTHR20856">
    <property type="entry name" value="DNA-DIRECTED RNA POLYMERASE I SUBUNIT 2"/>
    <property type="match status" value="1"/>
</dbReference>
<dbReference type="PROSITE" id="PS01166">
    <property type="entry name" value="RNA_POL_BETA"/>
    <property type="match status" value="1"/>
</dbReference>
<feature type="non-terminal residue" evidence="8">
    <location>
        <position position="1"/>
    </location>
</feature>
<dbReference type="Gene3D" id="2.40.50.150">
    <property type="match status" value="1"/>
</dbReference>
<evidence type="ECO:0000256" key="3">
    <source>
        <dbReference type="ARBA" id="ARBA00022478"/>
    </source>
</evidence>
<dbReference type="Proteomes" id="UP000078512">
    <property type="component" value="Unassembled WGS sequence"/>
</dbReference>
<feature type="domain" description="DNA-directed RNA polymerase subunit 2 hybrid-binding" evidence="7">
    <location>
        <begin position="16"/>
        <end position="115"/>
    </location>
</feature>
<keyword evidence="6" id="KW-0804">Transcription</keyword>
<feature type="domain" description="DNA-directed RNA polymerase subunit 2 hybrid-binding" evidence="7">
    <location>
        <begin position="144"/>
        <end position="264"/>
    </location>
</feature>
<evidence type="ECO:0000256" key="5">
    <source>
        <dbReference type="ARBA" id="ARBA00022695"/>
    </source>
</evidence>
<dbReference type="InterPro" id="IPR007121">
    <property type="entry name" value="RNA_pol_bsu_CS"/>
</dbReference>
<organism evidence="8 9">
    <name type="scientific">Linnemannia elongata AG-77</name>
    <dbReference type="NCBI Taxonomy" id="1314771"/>
    <lineage>
        <taxon>Eukaryota</taxon>
        <taxon>Fungi</taxon>
        <taxon>Fungi incertae sedis</taxon>
        <taxon>Mucoromycota</taxon>
        <taxon>Mortierellomycotina</taxon>
        <taxon>Mortierellomycetes</taxon>
        <taxon>Mortierellales</taxon>
        <taxon>Mortierellaceae</taxon>
        <taxon>Linnemannia</taxon>
    </lineage>
</organism>
<name>A0A197JD03_9FUNG</name>
<dbReference type="EC" id="2.7.7.6" evidence="2"/>
<dbReference type="GO" id="GO:0003899">
    <property type="term" value="F:DNA-directed RNA polymerase activity"/>
    <property type="evidence" value="ECO:0007669"/>
    <property type="project" value="UniProtKB-EC"/>
</dbReference>
<dbReference type="Gene3D" id="2.40.270.10">
    <property type="entry name" value="DNA-directed RNA polymerase, subunit 2, domain 6"/>
    <property type="match status" value="2"/>
</dbReference>
<keyword evidence="4" id="KW-0808">Transferase</keyword>
<evidence type="ECO:0000313" key="8">
    <source>
        <dbReference type="EMBL" id="OAQ22990.1"/>
    </source>
</evidence>
<keyword evidence="5" id="KW-0548">Nucleotidyltransferase</keyword>
<dbReference type="GO" id="GO:0032549">
    <property type="term" value="F:ribonucleoside binding"/>
    <property type="evidence" value="ECO:0007669"/>
    <property type="project" value="InterPro"/>
</dbReference>
<evidence type="ECO:0000256" key="4">
    <source>
        <dbReference type="ARBA" id="ARBA00022679"/>
    </source>
</evidence>
<dbReference type="SUPFAM" id="SSF64484">
    <property type="entry name" value="beta and beta-prime subunits of DNA dependent RNA-polymerase"/>
    <property type="match status" value="1"/>
</dbReference>
<sequence length="264" mass="28914">YTHAEIHPASVFGLPASLIPYANHNQTARNIFASSMVKQAMQVTPIPSVHYEGKYLLDGQRPLVGIVGGELLGLYEAPNGVNLVVAIMSYTGYNMEDAIIVSQSAVQRGLFATRVRNGPLEEDPEEYPRQASMPGLGRDGDEYRLLSVGDKISSRHAQKGVIGRMLPQEDMPFTDDGTVPDIIFNSHGIPSRMTMGQLLEGVIGITCVMTGEFADGTPWNHETSLDEIVQVEANGTRQLYNGFTGSTIETLHCLSMVYYMPLKH</sequence>
<dbReference type="InterPro" id="IPR015712">
    <property type="entry name" value="DNA-dir_RNA_pol_su2"/>
</dbReference>
<reference evidence="8 9" key="1">
    <citation type="submission" date="2016-05" db="EMBL/GenBank/DDBJ databases">
        <title>Genome sequencing reveals origins of a unique bacterial endosymbiosis in the earliest lineages of terrestrial Fungi.</title>
        <authorList>
            <consortium name="DOE Joint Genome Institute"/>
            <person name="Uehling J."/>
            <person name="Gryganskyi A."/>
            <person name="Hameed K."/>
            <person name="Tschaplinski T."/>
            <person name="Misztal P."/>
            <person name="Wu S."/>
            <person name="Desiro A."/>
            <person name="Vande Pol N."/>
            <person name="Du Z.-Y."/>
            <person name="Zienkiewicz A."/>
            <person name="Zienkiewicz K."/>
            <person name="Morin E."/>
            <person name="Tisserant E."/>
            <person name="Splivallo R."/>
            <person name="Hainaut M."/>
            <person name="Henrissat B."/>
            <person name="Ohm R."/>
            <person name="Kuo A."/>
            <person name="Yan J."/>
            <person name="Lipzen A."/>
            <person name="Nolan M."/>
            <person name="Labutti K."/>
            <person name="Barry K."/>
            <person name="Goldstein A."/>
            <person name="Labbe J."/>
            <person name="Schadt C."/>
            <person name="Tuskan G."/>
            <person name="Grigoriev I."/>
            <person name="Martin F."/>
            <person name="Vilgalys R."/>
            <person name="Bonito G."/>
        </authorList>
    </citation>
    <scope>NUCLEOTIDE SEQUENCE [LARGE SCALE GENOMIC DNA]</scope>
    <source>
        <strain evidence="8 9">AG-77</strain>
    </source>
</reference>
<protein>
    <recommendedName>
        <fullName evidence="2">DNA-directed RNA polymerase</fullName>
        <ecNumber evidence="2">2.7.7.6</ecNumber>
    </recommendedName>
</protein>
<comment type="similarity">
    <text evidence="1">Belongs to the RNA polymerase beta chain family.</text>
</comment>
<keyword evidence="9" id="KW-1185">Reference proteome</keyword>
<evidence type="ECO:0000313" key="9">
    <source>
        <dbReference type="Proteomes" id="UP000078512"/>
    </source>
</evidence>
<evidence type="ECO:0000256" key="1">
    <source>
        <dbReference type="ARBA" id="ARBA00006835"/>
    </source>
</evidence>
<accession>A0A197JD03</accession>
<dbReference type="GO" id="GO:0003677">
    <property type="term" value="F:DNA binding"/>
    <property type="evidence" value="ECO:0007669"/>
    <property type="project" value="InterPro"/>
</dbReference>
<dbReference type="AlphaFoldDB" id="A0A197JD03"/>
<feature type="non-terminal residue" evidence="8">
    <location>
        <position position="264"/>
    </location>
</feature>
<dbReference type="STRING" id="1314771.A0A197JD03"/>